<reference evidence="2 3" key="1">
    <citation type="submission" date="2019-08" db="EMBL/GenBank/DDBJ databases">
        <title>A chromosome-level genome assembly, high-density linkage maps, and genome scans reveal the genomic architecture of hybrid incompatibilities underlying speciation via character displacement in darters (Percidae: Etheostominae).</title>
        <authorList>
            <person name="Moran R.L."/>
            <person name="Catchen J.M."/>
            <person name="Fuller R.C."/>
        </authorList>
    </citation>
    <scope>NUCLEOTIDE SEQUENCE [LARGE SCALE GENOMIC DNA]</scope>
    <source>
        <strain evidence="2">EspeVRDwgs_2016</strain>
        <tissue evidence="2">Muscle</tissue>
    </source>
</reference>
<dbReference type="Proteomes" id="UP000327493">
    <property type="component" value="Unassembled WGS sequence"/>
</dbReference>
<accession>A0A5J5CDH1</accession>
<protein>
    <submittedName>
        <fullName evidence="2">Uncharacterized protein</fullName>
    </submittedName>
</protein>
<evidence type="ECO:0000313" key="2">
    <source>
        <dbReference type="EMBL" id="KAA8578596.1"/>
    </source>
</evidence>
<evidence type="ECO:0000313" key="3">
    <source>
        <dbReference type="Proteomes" id="UP000327493"/>
    </source>
</evidence>
<comment type="caution">
    <text evidence="2">The sequence shown here is derived from an EMBL/GenBank/DDBJ whole genome shotgun (WGS) entry which is preliminary data.</text>
</comment>
<gene>
    <name evidence="2" type="ORF">FQN60_016060</name>
</gene>
<keyword evidence="3" id="KW-1185">Reference proteome</keyword>
<dbReference type="AlphaFoldDB" id="A0A5J5CDH1"/>
<dbReference type="EMBL" id="VOFY01000414">
    <property type="protein sequence ID" value="KAA8578596.1"/>
    <property type="molecule type" value="Genomic_DNA"/>
</dbReference>
<feature type="region of interest" description="Disordered" evidence="1">
    <location>
        <begin position="1"/>
        <end position="33"/>
    </location>
</feature>
<name>A0A5J5CDH1_9PERO</name>
<organism evidence="2 3">
    <name type="scientific">Etheostoma spectabile</name>
    <name type="common">orangethroat darter</name>
    <dbReference type="NCBI Taxonomy" id="54343"/>
    <lineage>
        <taxon>Eukaryota</taxon>
        <taxon>Metazoa</taxon>
        <taxon>Chordata</taxon>
        <taxon>Craniata</taxon>
        <taxon>Vertebrata</taxon>
        <taxon>Euteleostomi</taxon>
        <taxon>Actinopterygii</taxon>
        <taxon>Neopterygii</taxon>
        <taxon>Teleostei</taxon>
        <taxon>Neoteleostei</taxon>
        <taxon>Acanthomorphata</taxon>
        <taxon>Eupercaria</taxon>
        <taxon>Perciformes</taxon>
        <taxon>Percoidei</taxon>
        <taxon>Percidae</taxon>
        <taxon>Etheostomatinae</taxon>
        <taxon>Etheostoma</taxon>
    </lineage>
</organism>
<proteinExistence type="predicted"/>
<sequence>MPMMTVPLMSIPHTTPRLPSTQPCLAPKSAAARSPIPPEPFQYHKLSMSRTSATSNHGYCRLDTFSLWPWFVVRSQPKGDQA</sequence>
<evidence type="ECO:0000256" key="1">
    <source>
        <dbReference type="SAM" id="MobiDB-lite"/>
    </source>
</evidence>